<name>A0A1M7P0K1_XYLRU</name>
<reference evidence="5 6" key="1">
    <citation type="submission" date="2016-11" db="EMBL/GenBank/DDBJ databases">
        <authorList>
            <person name="Jaros S."/>
            <person name="Januszkiewicz K."/>
            <person name="Wedrychowicz H."/>
        </authorList>
    </citation>
    <scope>NUCLEOTIDE SEQUENCE [LARGE SCALE GENOMIC DNA]</scope>
    <source>
        <strain evidence="5 6">BPI-34</strain>
    </source>
</reference>
<dbReference type="EMBL" id="FRCJ01000012">
    <property type="protein sequence ID" value="SHN10015.1"/>
    <property type="molecule type" value="Genomic_DNA"/>
</dbReference>
<dbReference type="PANTHER" id="PTHR30408">
    <property type="entry name" value="TYPE-1 RESTRICTION ENZYME ECOKI SPECIFICITY PROTEIN"/>
    <property type="match status" value="1"/>
</dbReference>
<evidence type="ECO:0000259" key="4">
    <source>
        <dbReference type="Pfam" id="PF01420"/>
    </source>
</evidence>
<evidence type="ECO:0000256" key="1">
    <source>
        <dbReference type="ARBA" id="ARBA00010923"/>
    </source>
</evidence>
<evidence type="ECO:0000256" key="3">
    <source>
        <dbReference type="ARBA" id="ARBA00023125"/>
    </source>
</evidence>
<accession>A0A1M7P0K1</accession>
<proteinExistence type="inferred from homology"/>
<comment type="similarity">
    <text evidence="1">Belongs to the type-I restriction system S methylase family.</text>
</comment>
<evidence type="ECO:0000313" key="6">
    <source>
        <dbReference type="Proteomes" id="UP000184280"/>
    </source>
</evidence>
<evidence type="ECO:0000256" key="2">
    <source>
        <dbReference type="ARBA" id="ARBA00022747"/>
    </source>
</evidence>
<dbReference type="Gene3D" id="3.90.220.20">
    <property type="entry name" value="DNA methylase specificity domains"/>
    <property type="match status" value="2"/>
</dbReference>
<dbReference type="Pfam" id="PF01420">
    <property type="entry name" value="Methylase_S"/>
    <property type="match status" value="1"/>
</dbReference>
<sequence length="419" mass="47438">MGDWKEEKLKNFLLIPIRNGLTKPSAIRGNGVKMIGMKEIFAMDQIGSIDMDRVPVNKKEFESSFIQVEDLLFARQSLSLEGAGKCSIVVSVKEPTVFESHLIRLRIDKTKANPYYIYYYFKSSLGKNKIKTLVQQVAAAGIRGKELVELSIPSPSIFEQNRIASILKSLDDKIECNRRINENLEQQAQALFKSWFVDFEPFRDGEFEESELGMIPQGWKAGTLEDICIQSSQKVGRRNDVKVLSPVTTGELVLSENYFTKQVFSESLAKYRVVKKGSFAYNPARVNIGSLGRNEFDFDGAVSPVYVVFECKEGYGNYFDLFRKTDKFKSEVLSRAIGGVRQSLNYVDFSMIQAIIAPKEVVDSFNPLIENIKALKNHIQDESLCLAALRDTLLPRLMSGELKVQNTDLINEMLEKGIR</sequence>
<dbReference type="CDD" id="cd17517">
    <property type="entry name" value="RMtype1_S_EcoKI_StySPI-TRD2-CR2_like"/>
    <property type="match status" value="1"/>
</dbReference>
<dbReference type="Proteomes" id="UP000184280">
    <property type="component" value="Unassembled WGS sequence"/>
</dbReference>
<gene>
    <name evidence="5" type="ORF">SAMN04488494_0282</name>
</gene>
<dbReference type="PANTHER" id="PTHR30408:SF13">
    <property type="entry name" value="TYPE I RESTRICTION ENZYME HINDI SPECIFICITY SUBUNIT"/>
    <property type="match status" value="1"/>
</dbReference>
<organism evidence="5 6">
    <name type="scientific">Xylanibacter ruminicola</name>
    <name type="common">Prevotella ruminicola</name>
    <dbReference type="NCBI Taxonomy" id="839"/>
    <lineage>
        <taxon>Bacteria</taxon>
        <taxon>Pseudomonadati</taxon>
        <taxon>Bacteroidota</taxon>
        <taxon>Bacteroidia</taxon>
        <taxon>Bacteroidales</taxon>
        <taxon>Prevotellaceae</taxon>
        <taxon>Xylanibacter</taxon>
    </lineage>
</organism>
<feature type="domain" description="Type I restriction modification DNA specificity" evidence="4">
    <location>
        <begin position="2"/>
        <end position="186"/>
    </location>
</feature>
<dbReference type="GO" id="GO:0003677">
    <property type="term" value="F:DNA binding"/>
    <property type="evidence" value="ECO:0007669"/>
    <property type="project" value="UniProtKB-KW"/>
</dbReference>
<dbReference type="OrthoDB" id="9816225at2"/>
<dbReference type="SUPFAM" id="SSF116734">
    <property type="entry name" value="DNA methylase specificity domain"/>
    <property type="match status" value="2"/>
</dbReference>
<dbReference type="AlphaFoldDB" id="A0A1M7P0K1"/>
<evidence type="ECO:0000313" key="5">
    <source>
        <dbReference type="EMBL" id="SHN10015.1"/>
    </source>
</evidence>
<dbReference type="InterPro" id="IPR052021">
    <property type="entry name" value="Type-I_RS_S_subunit"/>
</dbReference>
<dbReference type="GO" id="GO:0009307">
    <property type="term" value="P:DNA restriction-modification system"/>
    <property type="evidence" value="ECO:0007669"/>
    <property type="project" value="UniProtKB-KW"/>
</dbReference>
<keyword evidence="2" id="KW-0680">Restriction system</keyword>
<dbReference type="InterPro" id="IPR000055">
    <property type="entry name" value="Restrct_endonuc_typeI_TRD"/>
</dbReference>
<keyword evidence="3" id="KW-0238">DNA-binding</keyword>
<protein>
    <submittedName>
        <fullName evidence="5">Type I restriction enzyme, S subunit</fullName>
    </submittedName>
</protein>
<dbReference type="InterPro" id="IPR044946">
    <property type="entry name" value="Restrct_endonuc_typeI_TRD_sf"/>
</dbReference>
<dbReference type="RefSeq" id="WP_073048432.1">
    <property type="nucleotide sequence ID" value="NZ_FRCJ01000012.1"/>
</dbReference>